<proteinExistence type="inferred from homology"/>
<evidence type="ECO:0000256" key="13">
    <source>
        <dbReference type="PIRNR" id="PIRNR000014"/>
    </source>
</evidence>
<comment type="subcellular location">
    <subcellularLocation>
        <location evidence="1">Cell inner membrane</location>
        <topology evidence="1">Single-pass type II membrane protein</topology>
    </subcellularLocation>
</comment>
<dbReference type="InterPro" id="IPR005126">
    <property type="entry name" value="NapC/NirT_cyt_c_N"/>
</dbReference>
<dbReference type="Proteomes" id="UP001210678">
    <property type="component" value="Unassembled WGS sequence"/>
</dbReference>
<dbReference type="PANTHER" id="PTHR30333:SF3">
    <property type="entry name" value="CYTOCHROME C-TYPE PROTEIN TORY"/>
    <property type="match status" value="1"/>
</dbReference>
<dbReference type="InterPro" id="IPR009154">
    <property type="entry name" value="Membr-bd_4haem_cyt_TorC"/>
</dbReference>
<name>A0ABT4YWZ7_9VIBR</name>
<dbReference type="Gene3D" id="1.10.3820.10">
    <property type="entry name" value="Di-heme elbow motif domain"/>
    <property type="match status" value="1"/>
</dbReference>
<evidence type="ECO:0000313" key="15">
    <source>
        <dbReference type="EMBL" id="MDB1126112.1"/>
    </source>
</evidence>
<evidence type="ECO:0000256" key="5">
    <source>
        <dbReference type="ARBA" id="ARBA00022519"/>
    </source>
</evidence>
<evidence type="ECO:0000256" key="6">
    <source>
        <dbReference type="ARBA" id="ARBA00022617"/>
    </source>
</evidence>
<sequence>MRFILFLTIGVVIGWITLGGTASILHSTSNTTFCLSCHSMQIPYEEYQGSKHFNNAKGIRAECSDCHIPTDPIDYMITKIKASKDIYHEFITGKIDSEEKYEQHRLAMAEAVWDQMRDNDSATCRSCHDFTAMDPYEQSDSAVTMHKFGSENNQTCIDCHKGVAHFAPEAEMDNEAYSQLIDLTAKTLANDTSVYPIDFISIGDLGNINPTVELSLISNDSGLRTVQISGYQMQGAERVLYMDKGQRAVIATLSSKGQSELNVGQYQEDDYGNFWRSATLTAKTDAPLLNTIQPIWDYAKELDNVYCATCHAIIQPHHFTVNAWGPVAKGMGERTDISELNLEILTKYFQSHAKDVVGH</sequence>
<keyword evidence="3 13" id="KW-0813">Transport</keyword>
<dbReference type="PANTHER" id="PTHR30333">
    <property type="entry name" value="CYTOCHROME C-TYPE PROTEIN"/>
    <property type="match status" value="1"/>
</dbReference>
<evidence type="ECO:0000256" key="3">
    <source>
        <dbReference type="ARBA" id="ARBA00022448"/>
    </source>
</evidence>
<keyword evidence="11 13" id="KW-0408">Iron</keyword>
<keyword evidence="9 13" id="KW-0249">Electron transport</keyword>
<keyword evidence="7" id="KW-0812">Transmembrane</keyword>
<dbReference type="Pfam" id="PF03264">
    <property type="entry name" value="Cytochrom_NNT"/>
    <property type="match status" value="1"/>
</dbReference>
<feature type="domain" description="NapC/NirT cytochrome c N-terminal" evidence="14">
    <location>
        <begin position="4"/>
        <end position="169"/>
    </location>
</feature>
<keyword evidence="10" id="KW-1133">Transmembrane helix</keyword>
<accession>A0ABT4YWZ7</accession>
<keyword evidence="16" id="KW-1185">Reference proteome</keyword>
<dbReference type="RefSeq" id="WP_272140970.1">
    <property type="nucleotide sequence ID" value="NZ_JAQLOI010000003.1"/>
</dbReference>
<keyword evidence="12 13" id="KW-0472">Membrane</keyword>
<gene>
    <name evidence="15" type="ORF">PGX00_21565</name>
</gene>
<organism evidence="15 16">
    <name type="scientific">Vibrio algarum</name>
    <dbReference type="NCBI Taxonomy" id="3020714"/>
    <lineage>
        <taxon>Bacteria</taxon>
        <taxon>Pseudomonadati</taxon>
        <taxon>Pseudomonadota</taxon>
        <taxon>Gammaproteobacteria</taxon>
        <taxon>Vibrionales</taxon>
        <taxon>Vibrionaceae</taxon>
        <taxon>Vibrio</taxon>
    </lineage>
</organism>
<protein>
    <recommendedName>
        <fullName evidence="13">Cytochrome c-type protein</fullName>
    </recommendedName>
</protein>
<keyword evidence="8 13" id="KW-0479">Metal-binding</keyword>
<evidence type="ECO:0000256" key="4">
    <source>
        <dbReference type="ARBA" id="ARBA00022475"/>
    </source>
</evidence>
<comment type="similarity">
    <text evidence="2 13">Belongs to the TorC/TorY family.</text>
</comment>
<evidence type="ECO:0000313" key="16">
    <source>
        <dbReference type="Proteomes" id="UP001210678"/>
    </source>
</evidence>
<evidence type="ECO:0000256" key="9">
    <source>
        <dbReference type="ARBA" id="ARBA00022982"/>
    </source>
</evidence>
<dbReference type="InterPro" id="IPR051174">
    <property type="entry name" value="Cytochrome_c-type_ET"/>
</dbReference>
<keyword evidence="6 13" id="KW-0349">Heme</keyword>
<dbReference type="InterPro" id="IPR036280">
    <property type="entry name" value="Multihaem_cyt_sf"/>
</dbReference>
<evidence type="ECO:0000256" key="8">
    <source>
        <dbReference type="ARBA" id="ARBA00022723"/>
    </source>
</evidence>
<evidence type="ECO:0000256" key="10">
    <source>
        <dbReference type="ARBA" id="ARBA00022989"/>
    </source>
</evidence>
<evidence type="ECO:0000256" key="11">
    <source>
        <dbReference type="ARBA" id="ARBA00023004"/>
    </source>
</evidence>
<keyword evidence="4 13" id="KW-1003">Cell membrane</keyword>
<evidence type="ECO:0000256" key="2">
    <source>
        <dbReference type="ARBA" id="ARBA00006417"/>
    </source>
</evidence>
<dbReference type="SUPFAM" id="SSF48695">
    <property type="entry name" value="Multiheme cytochromes"/>
    <property type="match status" value="1"/>
</dbReference>
<evidence type="ECO:0000256" key="12">
    <source>
        <dbReference type="ARBA" id="ARBA00023136"/>
    </source>
</evidence>
<dbReference type="EMBL" id="JAQLOI010000003">
    <property type="protein sequence ID" value="MDB1126112.1"/>
    <property type="molecule type" value="Genomic_DNA"/>
</dbReference>
<evidence type="ECO:0000256" key="7">
    <source>
        <dbReference type="ARBA" id="ARBA00022692"/>
    </source>
</evidence>
<reference evidence="15 16" key="1">
    <citation type="submission" date="2023-01" db="EMBL/GenBank/DDBJ databases">
        <title>Vibrio sp. KJ40-1 sp.nov, isolated from marine algae.</title>
        <authorList>
            <person name="Butt M."/>
            <person name="Kim J.M.J."/>
            <person name="Jeon C.O.C."/>
        </authorList>
    </citation>
    <scope>NUCLEOTIDE SEQUENCE [LARGE SCALE GENOMIC DNA]</scope>
    <source>
        <strain evidence="15 16">KJ40-1</strain>
    </source>
</reference>
<evidence type="ECO:0000256" key="1">
    <source>
        <dbReference type="ARBA" id="ARBA00004249"/>
    </source>
</evidence>
<comment type="caution">
    <text evidence="15">The sequence shown here is derived from an EMBL/GenBank/DDBJ whole genome shotgun (WGS) entry which is preliminary data.</text>
</comment>
<dbReference type="PIRSF" id="PIRSF000014">
    <property type="entry name" value="4_hem_cytch_TorC"/>
    <property type="match status" value="1"/>
</dbReference>
<keyword evidence="5 13" id="KW-0997">Cell inner membrane</keyword>
<dbReference type="InterPro" id="IPR038266">
    <property type="entry name" value="NapC/NirT_cytc_sf"/>
</dbReference>
<evidence type="ECO:0000259" key="14">
    <source>
        <dbReference type="Pfam" id="PF03264"/>
    </source>
</evidence>